<keyword evidence="1" id="KW-1133">Transmembrane helix</keyword>
<dbReference type="Proteomes" id="UP001629536">
    <property type="component" value="Unassembled WGS sequence"/>
</dbReference>
<comment type="caution">
    <text evidence="2">The sequence shown here is derived from an EMBL/GenBank/DDBJ whole genome shotgun (WGS) entry which is preliminary data.</text>
</comment>
<keyword evidence="1" id="KW-0472">Membrane</keyword>
<name>A0ABW9F840_9FIRM</name>
<reference evidence="2 3" key="1">
    <citation type="journal article" date="2024" name="Front. Microbiol.">
        <title>Pangenomic and biochemical analyses of Helcococcus ovis reveal widespread tetracycline resistance and a novel bacterial species, Helcococcus bovis.</title>
        <authorList>
            <person name="Cunha F."/>
            <person name="Zhai Y."/>
            <person name="Casaro S."/>
            <person name="Jones K.L."/>
            <person name="Hernandez M."/>
            <person name="Bisinotto R.S."/>
            <person name="Kariyawasam S."/>
            <person name="Brown M.B."/>
            <person name="Phillips A."/>
            <person name="Jeong K.C."/>
            <person name="Galvao K.N."/>
        </authorList>
    </citation>
    <scope>NUCLEOTIDE SEQUENCE [LARGE SCALE GENOMIC DNA]</scope>
    <source>
        <strain evidence="2 3">KG197</strain>
    </source>
</reference>
<organism evidence="2 3">
    <name type="scientific">Helcococcus bovis</name>
    <dbReference type="NCBI Taxonomy" id="3153252"/>
    <lineage>
        <taxon>Bacteria</taxon>
        <taxon>Bacillati</taxon>
        <taxon>Bacillota</taxon>
        <taxon>Tissierellia</taxon>
        <taxon>Tissierellales</taxon>
        <taxon>Peptoniphilaceae</taxon>
        <taxon>Helcococcus</taxon>
    </lineage>
</organism>
<dbReference type="EMBL" id="JBFNFH010000024">
    <property type="protein sequence ID" value="MFM1525607.1"/>
    <property type="molecule type" value="Genomic_DNA"/>
</dbReference>
<gene>
    <name evidence="2" type="ORF">ABGF40_08035</name>
</gene>
<feature type="transmembrane region" description="Helical" evidence="1">
    <location>
        <begin position="124"/>
        <end position="145"/>
    </location>
</feature>
<evidence type="ECO:0000256" key="1">
    <source>
        <dbReference type="SAM" id="Phobius"/>
    </source>
</evidence>
<evidence type="ECO:0008006" key="4">
    <source>
        <dbReference type="Google" id="ProtNLM"/>
    </source>
</evidence>
<protein>
    <recommendedName>
        <fullName evidence="4">DUF3592 domain-containing protein</fullName>
    </recommendedName>
</protein>
<proteinExistence type="predicted"/>
<dbReference type="RefSeq" id="WP_408126984.1">
    <property type="nucleotide sequence ID" value="NZ_JBFNFH010000024.1"/>
</dbReference>
<keyword evidence="3" id="KW-1185">Reference proteome</keyword>
<evidence type="ECO:0000313" key="2">
    <source>
        <dbReference type="EMBL" id="MFM1525607.1"/>
    </source>
</evidence>
<keyword evidence="1" id="KW-0812">Transmembrane</keyword>
<sequence>MELFLVLLLFGIILYATGQVILKAVIMFEDREKYPTTAKLLKIEYRKNSNTTIYHVEFTNQNREILNGKSLQYKGLPRFKEGDKLEIDYLIRSEMKDLIDSELVDVKHPEHKSIYETMDKPIKIVNIISILFIFASIISLIYYIFNR</sequence>
<evidence type="ECO:0000313" key="3">
    <source>
        <dbReference type="Proteomes" id="UP001629536"/>
    </source>
</evidence>
<accession>A0ABW9F840</accession>